<accession>A0ABQ5YTD9</accession>
<keyword evidence="6" id="KW-1185">Reference proteome</keyword>
<feature type="domain" description="HTH araC/xylS-type" evidence="4">
    <location>
        <begin position="233"/>
        <end position="331"/>
    </location>
</feature>
<dbReference type="Pfam" id="PF12625">
    <property type="entry name" value="Arabinose_bd"/>
    <property type="match status" value="1"/>
</dbReference>
<dbReference type="InterPro" id="IPR018060">
    <property type="entry name" value="HTH_AraC"/>
</dbReference>
<proteinExistence type="predicted"/>
<reference evidence="6" key="1">
    <citation type="journal article" date="2019" name="Int. J. Syst. Evol. Microbiol.">
        <title>The Global Catalogue of Microorganisms (GCM) 10K type strain sequencing project: providing services to taxonomists for standard genome sequencing and annotation.</title>
        <authorList>
            <consortium name="The Broad Institute Genomics Platform"/>
            <consortium name="The Broad Institute Genome Sequencing Center for Infectious Disease"/>
            <person name="Wu L."/>
            <person name="Ma J."/>
        </authorList>
    </citation>
    <scope>NUCLEOTIDE SEQUENCE [LARGE SCALE GENOMIC DNA]</scope>
    <source>
        <strain evidence="6">NBRC 105857</strain>
    </source>
</reference>
<dbReference type="PANTHER" id="PTHR47894:SF1">
    <property type="entry name" value="HTH-TYPE TRANSCRIPTIONAL REGULATOR VQSM"/>
    <property type="match status" value="1"/>
</dbReference>
<keyword evidence="3" id="KW-0804">Transcription</keyword>
<dbReference type="InterPro" id="IPR032687">
    <property type="entry name" value="AraC-type_N"/>
</dbReference>
<sequence>MNQLVRQGHVSASYVNLLFDWLEAVHPALTGRMPFERPSPGELNRITVDQWAGMLGWVDQALGQPDLPLQLASMVKPSNTGLLGYIASCCGTLGEAFARLQQFEHLIYAVNQLSVVLDKDTVILRWGDEHGRPGHLVDTTAIGVLVAFSRTLTDKPLNPLRVQFINPMVASIEPYTRFFHCPVYFEAKWTEVVFPAEALSWPLRAPDAVMRQILDQQAELLLRKVSEAASPWPQLDRAIQETLASGSANIVDVASRLNLSTRTLQRRLGELGSHFRLELERVRIGMAKNMLKQGEMTLIDLASFLAYNDQAAFTHAFKRTVGVTPARYRKSVQQFGSE</sequence>
<dbReference type="InterPro" id="IPR009057">
    <property type="entry name" value="Homeodomain-like_sf"/>
</dbReference>
<dbReference type="Gene3D" id="1.10.10.60">
    <property type="entry name" value="Homeodomain-like"/>
    <property type="match status" value="1"/>
</dbReference>
<dbReference type="EMBL" id="BSOJ01000015">
    <property type="protein sequence ID" value="GLR26640.1"/>
    <property type="molecule type" value="Genomic_DNA"/>
</dbReference>
<dbReference type="SUPFAM" id="SSF46689">
    <property type="entry name" value="Homeodomain-like"/>
    <property type="match status" value="1"/>
</dbReference>
<evidence type="ECO:0000256" key="1">
    <source>
        <dbReference type="ARBA" id="ARBA00023015"/>
    </source>
</evidence>
<dbReference type="PROSITE" id="PS01124">
    <property type="entry name" value="HTH_ARAC_FAMILY_2"/>
    <property type="match status" value="1"/>
</dbReference>
<comment type="caution">
    <text evidence="5">The sequence shown here is derived from an EMBL/GenBank/DDBJ whole genome shotgun (WGS) entry which is preliminary data.</text>
</comment>
<evidence type="ECO:0000259" key="4">
    <source>
        <dbReference type="PROSITE" id="PS01124"/>
    </source>
</evidence>
<keyword evidence="2" id="KW-0238">DNA-binding</keyword>
<dbReference type="PANTHER" id="PTHR47894">
    <property type="entry name" value="HTH-TYPE TRANSCRIPTIONAL REGULATOR GADX"/>
    <property type="match status" value="1"/>
</dbReference>
<keyword evidence="1" id="KW-0805">Transcription regulation</keyword>
<name>A0ABQ5YTD9_9BURK</name>
<organism evidence="5 6">
    <name type="scientific">Limnobacter litoralis</name>
    <dbReference type="NCBI Taxonomy" id="481366"/>
    <lineage>
        <taxon>Bacteria</taxon>
        <taxon>Pseudomonadati</taxon>
        <taxon>Pseudomonadota</taxon>
        <taxon>Betaproteobacteria</taxon>
        <taxon>Burkholderiales</taxon>
        <taxon>Burkholderiaceae</taxon>
        <taxon>Limnobacter</taxon>
    </lineage>
</organism>
<gene>
    <name evidence="5" type="primary">oruR</name>
    <name evidence="5" type="ORF">GCM10007875_17300</name>
</gene>
<protein>
    <submittedName>
        <fullName evidence="5">AraC family transcriptional regulator</fullName>
    </submittedName>
</protein>
<dbReference type="Proteomes" id="UP001156664">
    <property type="component" value="Unassembled WGS sequence"/>
</dbReference>
<dbReference type="RefSeq" id="WP_284281271.1">
    <property type="nucleotide sequence ID" value="NZ_BSOJ01000015.1"/>
</dbReference>
<dbReference type="SMART" id="SM00342">
    <property type="entry name" value="HTH_ARAC"/>
    <property type="match status" value="1"/>
</dbReference>
<evidence type="ECO:0000313" key="5">
    <source>
        <dbReference type="EMBL" id="GLR26640.1"/>
    </source>
</evidence>
<evidence type="ECO:0000313" key="6">
    <source>
        <dbReference type="Proteomes" id="UP001156664"/>
    </source>
</evidence>
<evidence type="ECO:0000256" key="2">
    <source>
        <dbReference type="ARBA" id="ARBA00023125"/>
    </source>
</evidence>
<evidence type="ECO:0000256" key="3">
    <source>
        <dbReference type="ARBA" id="ARBA00023163"/>
    </source>
</evidence>
<dbReference type="Pfam" id="PF12833">
    <property type="entry name" value="HTH_18"/>
    <property type="match status" value="1"/>
</dbReference>